<protein>
    <submittedName>
        <fullName evidence="7">Cytidine and deoxycytidylate deaminase zinc-binding region domain-containing protein</fullName>
        <ecNumber evidence="7">3.5.4.5</ecNumber>
    </submittedName>
</protein>
<gene>
    <name evidence="7" type="ORF">TGP89_239630</name>
</gene>
<name>A0A086K3S0_TOXGO</name>
<evidence type="ECO:0000256" key="1">
    <source>
        <dbReference type="ARBA" id="ARBA00006576"/>
    </source>
</evidence>
<feature type="domain" description="CMP/dCMP-type deaminase" evidence="6">
    <location>
        <begin position="37"/>
        <end position="173"/>
    </location>
</feature>
<evidence type="ECO:0000256" key="2">
    <source>
        <dbReference type="ARBA" id="ARBA00011738"/>
    </source>
</evidence>
<evidence type="ECO:0000313" key="8">
    <source>
        <dbReference type="Proteomes" id="UP000028828"/>
    </source>
</evidence>
<evidence type="ECO:0000256" key="5">
    <source>
        <dbReference type="ARBA" id="ARBA00022833"/>
    </source>
</evidence>
<keyword evidence="3" id="KW-0479">Metal-binding</keyword>
<dbReference type="PANTHER" id="PTHR11644">
    <property type="entry name" value="CYTIDINE DEAMINASE"/>
    <property type="match status" value="1"/>
</dbReference>
<proteinExistence type="inferred from homology"/>
<evidence type="ECO:0000256" key="4">
    <source>
        <dbReference type="ARBA" id="ARBA00022801"/>
    </source>
</evidence>
<dbReference type="VEuPathDB" id="ToxoDB:TGP89_239630"/>
<dbReference type="SUPFAM" id="SSF53927">
    <property type="entry name" value="Cytidine deaminase-like"/>
    <property type="match status" value="2"/>
</dbReference>
<reference evidence="7 8" key="1">
    <citation type="submission" date="2014-03" db="EMBL/GenBank/DDBJ databases">
        <authorList>
            <person name="Sibley D."/>
            <person name="Venepally P."/>
            <person name="Karamycheva S."/>
            <person name="Hadjithomas M."/>
            <person name="Khan A."/>
            <person name="Brunk B."/>
            <person name="Roos D."/>
            <person name="Caler E."/>
            <person name="Lorenzi H."/>
        </authorList>
    </citation>
    <scope>NUCLEOTIDE SEQUENCE [LARGE SCALE GENOMIC DNA]</scope>
    <source>
        <strain evidence="8">p89</strain>
    </source>
</reference>
<dbReference type="InterPro" id="IPR002125">
    <property type="entry name" value="CMP_dCMP_dom"/>
</dbReference>
<dbReference type="GO" id="GO:0055086">
    <property type="term" value="P:nucleobase-containing small molecule metabolic process"/>
    <property type="evidence" value="ECO:0007669"/>
    <property type="project" value="UniProtKB-ARBA"/>
</dbReference>
<evidence type="ECO:0000259" key="6">
    <source>
        <dbReference type="PROSITE" id="PS51747"/>
    </source>
</evidence>
<dbReference type="Pfam" id="PF00383">
    <property type="entry name" value="dCMP_cyt_deam_1"/>
    <property type="match status" value="1"/>
</dbReference>
<accession>A0A086K3S0</accession>
<dbReference type="EC" id="3.5.4.5" evidence="7"/>
<comment type="caution">
    <text evidence="7">The sequence shown here is derived from an EMBL/GenBank/DDBJ whole genome shotgun (WGS) entry which is preliminary data.</text>
</comment>
<keyword evidence="4 7" id="KW-0378">Hydrolase</keyword>
<comment type="subunit">
    <text evidence="2">Homodimer.</text>
</comment>
<dbReference type="GO" id="GO:0005829">
    <property type="term" value="C:cytosol"/>
    <property type="evidence" value="ECO:0007669"/>
    <property type="project" value="TreeGrafter"/>
</dbReference>
<dbReference type="NCBIfam" id="NF004064">
    <property type="entry name" value="PRK05578.1"/>
    <property type="match status" value="1"/>
</dbReference>
<comment type="similarity">
    <text evidence="1">Belongs to the cytidine and deoxycytidylate deaminase family.</text>
</comment>
<evidence type="ECO:0000313" key="7">
    <source>
        <dbReference type="EMBL" id="KFG39038.1"/>
    </source>
</evidence>
<dbReference type="EMBL" id="AEYI02001305">
    <property type="protein sequence ID" value="KFG39038.1"/>
    <property type="molecule type" value="Genomic_DNA"/>
</dbReference>
<keyword evidence="5" id="KW-0862">Zinc</keyword>
<dbReference type="AlphaFoldDB" id="A0A086K3S0"/>
<dbReference type="PROSITE" id="PS00903">
    <property type="entry name" value="CYT_DCMP_DEAMINASES_1"/>
    <property type="match status" value="1"/>
</dbReference>
<dbReference type="Pfam" id="PF08211">
    <property type="entry name" value="dCMP_cyt_deam_2"/>
    <property type="match status" value="1"/>
</dbReference>
<dbReference type="Proteomes" id="UP000028828">
    <property type="component" value="Unassembled WGS sequence"/>
</dbReference>
<dbReference type="InterPro" id="IPR016192">
    <property type="entry name" value="APOBEC/CMP_deaminase_Zn-bd"/>
</dbReference>
<feature type="domain" description="CMP/dCMP-type deaminase" evidence="6">
    <location>
        <begin position="275"/>
        <end position="397"/>
    </location>
</feature>
<dbReference type="GO" id="GO:0008270">
    <property type="term" value="F:zinc ion binding"/>
    <property type="evidence" value="ECO:0007669"/>
    <property type="project" value="InterPro"/>
</dbReference>
<evidence type="ECO:0000256" key="3">
    <source>
        <dbReference type="ARBA" id="ARBA00022723"/>
    </source>
</evidence>
<dbReference type="CDD" id="cd01283">
    <property type="entry name" value="cytidine_deaminase"/>
    <property type="match status" value="2"/>
</dbReference>
<dbReference type="GO" id="GO:0072527">
    <property type="term" value="P:pyrimidine-containing compound metabolic process"/>
    <property type="evidence" value="ECO:0007669"/>
    <property type="project" value="UniProtKB-ARBA"/>
</dbReference>
<dbReference type="Gene3D" id="3.40.140.10">
    <property type="entry name" value="Cytidine Deaminase, domain 2"/>
    <property type="match status" value="2"/>
</dbReference>
<dbReference type="InterPro" id="IPR050202">
    <property type="entry name" value="Cyt/Deoxycyt_deaminase"/>
</dbReference>
<organism evidence="7 8">
    <name type="scientific">Toxoplasma gondii p89</name>
    <dbReference type="NCBI Taxonomy" id="943119"/>
    <lineage>
        <taxon>Eukaryota</taxon>
        <taxon>Sar</taxon>
        <taxon>Alveolata</taxon>
        <taxon>Apicomplexa</taxon>
        <taxon>Conoidasida</taxon>
        <taxon>Coccidia</taxon>
        <taxon>Eucoccidiorida</taxon>
        <taxon>Eimeriorina</taxon>
        <taxon>Sarcocystidae</taxon>
        <taxon>Toxoplasma</taxon>
    </lineage>
</organism>
<dbReference type="PANTHER" id="PTHR11644:SF2">
    <property type="entry name" value="CYTIDINE DEAMINASE"/>
    <property type="match status" value="1"/>
</dbReference>
<dbReference type="PROSITE" id="PS51747">
    <property type="entry name" value="CYT_DCMP_DEAMINASES_2"/>
    <property type="match status" value="2"/>
</dbReference>
<dbReference type="OrthoDB" id="414540at2759"/>
<sequence>MGQHGAESAPLSHAGISCRVLSEDETQHQDADRFLQKFGSRMLDVARLAATNAYAPYTGMKTGCAVLTAKGTIHAGCTVENVSYPCSLCAIHCAVSAAVSSELGRQSRLEGHIVACVVVDLVLAGENTQTDKGAAVAPEGAKTGAALVKSRALQRLTVPGCCRQWLREVQGPRKDVEILLMRFRDQPDTACAGAAPEDNAQTANKRPRKSLRGLFEHCVSSRVDCLSHVFPSVLGHAPSGDFPGGCWPDFATLNETRWFRMNADVTMIDDSPVPPFLPGMIRTLSTALRRAYCPYSEFPVGAAVLTDKGVFIGCNVENEVLSLGLCAEQTAIANAVASGAREFIAVVVAFQNFVQCFGRPCGKCRQVIEEASSMSSGRTGSVTVYSCRRVIDGSAELNCDSSIPTRWQCQAVRGVGLLPYAFNSLDVATSAASESSEESLNGRQV</sequence>
<dbReference type="GO" id="GO:0042802">
    <property type="term" value="F:identical protein binding"/>
    <property type="evidence" value="ECO:0007669"/>
    <property type="project" value="UniProtKB-ARBA"/>
</dbReference>
<dbReference type="InterPro" id="IPR013171">
    <property type="entry name" value="Cyd/dCyd_deaminase_Zn-bd"/>
</dbReference>
<dbReference type="InterPro" id="IPR016193">
    <property type="entry name" value="Cytidine_deaminase-like"/>
</dbReference>
<dbReference type="GO" id="GO:0004126">
    <property type="term" value="F:cytidine deaminase activity"/>
    <property type="evidence" value="ECO:0007669"/>
    <property type="project" value="UniProtKB-EC"/>
</dbReference>